<evidence type="ECO:0000313" key="1">
    <source>
        <dbReference type="EMBL" id="SDR12424.1"/>
    </source>
</evidence>
<organism evidence="1 2">
    <name type="scientific">Virgibacillus salinus</name>
    <dbReference type="NCBI Taxonomy" id="553311"/>
    <lineage>
        <taxon>Bacteria</taxon>
        <taxon>Bacillati</taxon>
        <taxon>Bacillota</taxon>
        <taxon>Bacilli</taxon>
        <taxon>Bacillales</taxon>
        <taxon>Bacillaceae</taxon>
        <taxon>Virgibacillus</taxon>
    </lineage>
</organism>
<sequence>MVGGILVHNFMDIKGYKDSADKLVEYALGSKRISILDTFIFPILFLYRQFIELSLKSLYLEYSDEQMSDKIQTIKQASHNLSSMWNKLKPVLIDASDTQEEKKLVLSVESYIMQYHSYDKNSFKFRYPIDKNNNPLLKGEERLDIVNLKDRMTELDNFFGGADGKLGSIKEWKYEQEQYLREIEAEMKAEYEAEMKAEYEAEMRANMDW</sequence>
<gene>
    <name evidence="1" type="ORF">SAMN05216231_3717</name>
</gene>
<reference evidence="1 2" key="1">
    <citation type="submission" date="2016-10" db="EMBL/GenBank/DDBJ databases">
        <authorList>
            <person name="de Groot N.N."/>
        </authorList>
    </citation>
    <scope>NUCLEOTIDE SEQUENCE [LARGE SCALE GENOMIC DNA]</scope>
    <source>
        <strain evidence="1 2">CGMCC 1.10449</strain>
    </source>
</reference>
<keyword evidence="2" id="KW-1185">Reference proteome</keyword>
<dbReference type="STRING" id="553311.SAMN05216231_3717"/>
<dbReference type="Proteomes" id="UP000199444">
    <property type="component" value="Unassembled WGS sequence"/>
</dbReference>
<protein>
    <submittedName>
        <fullName evidence="1">Uncharacterized protein</fullName>
    </submittedName>
</protein>
<dbReference type="EMBL" id="FNKD01000005">
    <property type="protein sequence ID" value="SDR12424.1"/>
    <property type="molecule type" value="Genomic_DNA"/>
</dbReference>
<evidence type="ECO:0000313" key="2">
    <source>
        <dbReference type="Proteomes" id="UP000199444"/>
    </source>
</evidence>
<name>A0A1H1GGT9_9BACI</name>
<accession>A0A1H1GGT9</accession>
<proteinExistence type="predicted"/>
<dbReference type="RefSeq" id="WP_139180815.1">
    <property type="nucleotide sequence ID" value="NZ_FNKD01000005.1"/>
</dbReference>
<dbReference type="AlphaFoldDB" id="A0A1H1GGT9"/>